<dbReference type="InterPro" id="IPR036910">
    <property type="entry name" value="HMG_box_dom_sf"/>
</dbReference>
<dbReference type="RefSeq" id="XP_064770353.1">
    <property type="nucleotide sequence ID" value="XM_064911405.1"/>
</dbReference>
<dbReference type="Gene3D" id="1.10.30.10">
    <property type="entry name" value="High mobility group box domain"/>
    <property type="match status" value="1"/>
</dbReference>
<feature type="DNA-binding region" description="HMG box" evidence="3">
    <location>
        <begin position="103"/>
        <end position="154"/>
    </location>
</feature>
<evidence type="ECO:0000256" key="4">
    <source>
        <dbReference type="SAM" id="MobiDB-lite"/>
    </source>
</evidence>
<keyword evidence="2" id="KW-0804">Transcription</keyword>
<dbReference type="SMART" id="SM00398">
    <property type="entry name" value="HMG"/>
    <property type="match status" value="1"/>
</dbReference>
<feature type="domain" description="HMG box" evidence="5">
    <location>
        <begin position="103"/>
        <end position="154"/>
    </location>
</feature>
<proteinExistence type="predicted"/>
<dbReference type="PROSITE" id="PS50118">
    <property type="entry name" value="HMG_BOX_2"/>
    <property type="match status" value="1"/>
</dbReference>
<dbReference type="Proteomes" id="UP001498771">
    <property type="component" value="Unassembled WGS sequence"/>
</dbReference>
<dbReference type="SUPFAM" id="SSF47095">
    <property type="entry name" value="HMG-box"/>
    <property type="match status" value="1"/>
</dbReference>
<feature type="region of interest" description="Disordered" evidence="4">
    <location>
        <begin position="1"/>
        <end position="93"/>
    </location>
</feature>
<dbReference type="InterPro" id="IPR050140">
    <property type="entry name" value="SRY-related_HMG-box_TF-like"/>
</dbReference>
<comment type="caution">
    <text evidence="6">The sequence shown here is derived from an EMBL/GenBank/DDBJ whole genome shotgun (WGS) entry which is preliminary data.</text>
</comment>
<dbReference type="CDD" id="cd01389">
    <property type="entry name" value="HMG-box_ROX1-like"/>
    <property type="match status" value="1"/>
</dbReference>
<gene>
    <name evidence="6" type="ORF">BZA70DRAFT_270986</name>
</gene>
<keyword evidence="3" id="KW-0539">Nucleus</keyword>
<dbReference type="Pfam" id="PF00505">
    <property type="entry name" value="HMG_box"/>
    <property type="match status" value="1"/>
</dbReference>
<evidence type="ECO:0000259" key="5">
    <source>
        <dbReference type="PROSITE" id="PS50118"/>
    </source>
</evidence>
<keyword evidence="7" id="KW-1185">Reference proteome</keyword>
<feature type="compositionally biased region" description="Low complexity" evidence="4">
    <location>
        <begin position="1"/>
        <end position="13"/>
    </location>
</feature>
<dbReference type="PANTHER" id="PTHR10270:SF161">
    <property type="entry name" value="SEX-DETERMINING REGION Y PROTEIN"/>
    <property type="match status" value="1"/>
</dbReference>
<protein>
    <submittedName>
        <fullName evidence="6">High mobility group box domain-containing protein</fullName>
    </submittedName>
</protein>
<organism evidence="6 7">
    <name type="scientific">Myxozyma melibiosi</name>
    <dbReference type="NCBI Taxonomy" id="54550"/>
    <lineage>
        <taxon>Eukaryota</taxon>
        <taxon>Fungi</taxon>
        <taxon>Dikarya</taxon>
        <taxon>Ascomycota</taxon>
        <taxon>Saccharomycotina</taxon>
        <taxon>Lipomycetes</taxon>
        <taxon>Lipomycetales</taxon>
        <taxon>Lipomycetaceae</taxon>
        <taxon>Myxozyma</taxon>
    </lineage>
</organism>
<dbReference type="InterPro" id="IPR009071">
    <property type="entry name" value="HMG_box_dom"/>
</dbReference>
<name>A0ABR1FBT8_9ASCO</name>
<dbReference type="GeneID" id="90036917"/>
<evidence type="ECO:0000313" key="7">
    <source>
        <dbReference type="Proteomes" id="UP001498771"/>
    </source>
</evidence>
<reference evidence="6 7" key="1">
    <citation type="submission" date="2024-03" db="EMBL/GenBank/DDBJ databases">
        <title>Genome-scale model development and genomic sequencing of the oleaginous clade Lipomyces.</title>
        <authorList>
            <consortium name="Lawrence Berkeley National Laboratory"/>
            <person name="Czajka J.J."/>
            <person name="Han Y."/>
            <person name="Kim J."/>
            <person name="Mondo S.J."/>
            <person name="Hofstad B.A."/>
            <person name="Robles A."/>
            <person name="Haridas S."/>
            <person name="Riley R."/>
            <person name="LaButti K."/>
            <person name="Pangilinan J."/>
            <person name="Andreopoulos W."/>
            <person name="Lipzen A."/>
            <person name="Yan J."/>
            <person name="Wang M."/>
            <person name="Ng V."/>
            <person name="Grigoriev I.V."/>
            <person name="Spatafora J.W."/>
            <person name="Magnuson J.K."/>
            <person name="Baker S.E."/>
            <person name="Pomraning K.R."/>
        </authorList>
    </citation>
    <scope>NUCLEOTIDE SEQUENCE [LARGE SCALE GENOMIC DNA]</scope>
    <source>
        <strain evidence="6 7">Phaff 52-87</strain>
    </source>
</reference>
<dbReference type="PANTHER" id="PTHR10270">
    <property type="entry name" value="SOX TRANSCRIPTION FACTOR"/>
    <property type="match status" value="1"/>
</dbReference>
<keyword evidence="1 3" id="KW-0238">DNA-binding</keyword>
<evidence type="ECO:0000256" key="2">
    <source>
        <dbReference type="ARBA" id="ARBA00023163"/>
    </source>
</evidence>
<accession>A0ABR1FBT8</accession>
<feature type="compositionally biased region" description="Low complexity" evidence="4">
    <location>
        <begin position="42"/>
        <end position="85"/>
    </location>
</feature>
<evidence type="ECO:0000313" key="6">
    <source>
        <dbReference type="EMBL" id="KAK7207320.1"/>
    </source>
</evidence>
<sequence length="166" mass="17304">MQLLPDNSPSAASSDDDHLPHAVHALTSAFNPVISGSPPPSISSSSSPFTSSSASATSTSSASSSSTSSAAASTSSAAASTSPSSHQHPQQSAICLCPQVARVPRPRNAFILYRQHHHASVVADHPGKTNPEISKIIGEQWRHLSPDEKAVWQRLGDVCSAEFFPP</sequence>
<evidence type="ECO:0000256" key="3">
    <source>
        <dbReference type="PROSITE-ProRule" id="PRU00267"/>
    </source>
</evidence>
<dbReference type="EMBL" id="JBBJBU010000001">
    <property type="protein sequence ID" value="KAK7207320.1"/>
    <property type="molecule type" value="Genomic_DNA"/>
</dbReference>
<evidence type="ECO:0000256" key="1">
    <source>
        <dbReference type="ARBA" id="ARBA00023125"/>
    </source>
</evidence>